<dbReference type="InterPro" id="IPR012789">
    <property type="entry name" value="Protocat_PcaB-like"/>
</dbReference>
<dbReference type="PROSITE" id="PS00163">
    <property type="entry name" value="FUMARATE_LYASES"/>
    <property type="match status" value="1"/>
</dbReference>
<dbReference type="PANTHER" id="PTHR43172">
    <property type="entry name" value="ADENYLOSUCCINATE LYASE"/>
    <property type="match status" value="1"/>
</dbReference>
<dbReference type="SMART" id="SM00998">
    <property type="entry name" value="ADSL_C"/>
    <property type="match status" value="1"/>
</dbReference>
<evidence type="ECO:0000313" key="6">
    <source>
        <dbReference type="Proteomes" id="UP001500016"/>
    </source>
</evidence>
<proteinExistence type="inferred from homology"/>
<dbReference type="InterPro" id="IPR000362">
    <property type="entry name" value="Fumarate_lyase_fam"/>
</dbReference>
<dbReference type="Gene3D" id="1.20.200.10">
    <property type="entry name" value="Fumarase/aspartase (Central domain)"/>
    <property type="match status" value="1"/>
</dbReference>
<dbReference type="SUPFAM" id="SSF48557">
    <property type="entry name" value="L-aspartase-like"/>
    <property type="match status" value="1"/>
</dbReference>
<dbReference type="InterPro" id="IPR019468">
    <property type="entry name" value="AdenyloSucc_lyase_C"/>
</dbReference>
<dbReference type="RefSeq" id="WP_425578104.1">
    <property type="nucleotide sequence ID" value="NZ_BAAAPE010000002.1"/>
</dbReference>
<accession>A0ABN2VMT4</accession>
<comment type="caution">
    <text evidence="5">The sequence shown here is derived from an EMBL/GenBank/DDBJ whole genome shotgun (WGS) entry which is preliminary data.</text>
</comment>
<name>A0ABN2VMT4_9ACTN</name>
<evidence type="ECO:0000259" key="4">
    <source>
        <dbReference type="SMART" id="SM00998"/>
    </source>
</evidence>
<feature type="region of interest" description="Disordered" evidence="3">
    <location>
        <begin position="458"/>
        <end position="477"/>
    </location>
</feature>
<evidence type="ECO:0000256" key="1">
    <source>
        <dbReference type="ARBA" id="ARBA00023239"/>
    </source>
</evidence>
<reference evidence="5 6" key="1">
    <citation type="journal article" date="2019" name="Int. J. Syst. Evol. Microbiol.">
        <title>The Global Catalogue of Microorganisms (GCM) 10K type strain sequencing project: providing services to taxonomists for standard genome sequencing and annotation.</title>
        <authorList>
            <consortium name="The Broad Institute Genomics Platform"/>
            <consortium name="The Broad Institute Genome Sequencing Center for Infectious Disease"/>
            <person name="Wu L."/>
            <person name="Ma J."/>
        </authorList>
    </citation>
    <scope>NUCLEOTIDE SEQUENCE [LARGE SCALE GENOMIC DNA]</scope>
    <source>
        <strain evidence="5 6">JCM 15478</strain>
    </source>
</reference>
<organism evidence="5 6">
    <name type="scientific">Streptomyces albiaxialis</name>
    <dbReference type="NCBI Taxonomy" id="329523"/>
    <lineage>
        <taxon>Bacteria</taxon>
        <taxon>Bacillati</taxon>
        <taxon>Actinomycetota</taxon>
        <taxon>Actinomycetes</taxon>
        <taxon>Kitasatosporales</taxon>
        <taxon>Streptomycetaceae</taxon>
        <taxon>Streptomyces</taxon>
    </lineage>
</organism>
<protein>
    <submittedName>
        <fullName evidence="5">3-carboxy-cis,cis-muconate cycloisomerase</fullName>
    </submittedName>
</protein>
<keyword evidence="6" id="KW-1185">Reference proteome</keyword>
<feature type="domain" description="Adenylosuccinate lyase C-terminal" evidence="4">
    <location>
        <begin position="375"/>
        <end position="454"/>
    </location>
</feature>
<dbReference type="PANTHER" id="PTHR43172:SF2">
    <property type="entry name" value="ADENYLOSUCCINATE LYASE C-TERMINAL DOMAIN-CONTAINING PROTEIN"/>
    <property type="match status" value="1"/>
</dbReference>
<dbReference type="EMBL" id="BAAAPE010000002">
    <property type="protein sequence ID" value="GAA2066148.1"/>
    <property type="molecule type" value="Genomic_DNA"/>
</dbReference>
<sequence>MNSRDPGPGPGPGPDHGAATYASDDAADVGLLSPGPARSPVEAATGDRAFLQALLDAEVALVHALGAPGDVRGEIAAAARADRFDPRALAGRARAAGNPVVPLVADLTAAVGAEAADWVHRGATSQDIMDTALMLVARRARPLLLADLDAAGAALARLAAAHRSTPMPGRTLTQHAVPTTFGLKAAGWRHLLLDARDRLASLSLPAQAGGAAGTLAASGGGPELLAAYAARTGLDEPLLPWHVLRTPVAELGTALALAGGALGKLAADVLVLSRTEIGEVTEGSGGGSSAMPHKANPVRATLIAAASRRLPQHAAVLLSSLAAEDERPAGAWHAEWQTVREALRLAGGAARDAAELTAGLCVHEHVMRAHLGLTDGLIVSERLVTALSPALGRAEARRVLTGAARDAAAGGLPLADVLTRLPVVRDALGPERVRDLLDPAAYVGAAPGLTDRALERAARTTRTARTARARARAREEG</sequence>
<evidence type="ECO:0000256" key="3">
    <source>
        <dbReference type="SAM" id="MobiDB-lite"/>
    </source>
</evidence>
<gene>
    <name evidence="5" type="primary">pcaB_1</name>
    <name evidence="5" type="ORF">GCM10009801_12230</name>
</gene>
<dbReference type="Pfam" id="PF00206">
    <property type="entry name" value="Lyase_1"/>
    <property type="match status" value="1"/>
</dbReference>
<dbReference type="PRINTS" id="PR00149">
    <property type="entry name" value="FUMRATELYASE"/>
</dbReference>
<dbReference type="InterPro" id="IPR022761">
    <property type="entry name" value="Fumarate_lyase_N"/>
</dbReference>
<evidence type="ECO:0000256" key="2">
    <source>
        <dbReference type="ARBA" id="ARBA00034772"/>
    </source>
</evidence>
<dbReference type="Pfam" id="PF10397">
    <property type="entry name" value="ADSL_C"/>
    <property type="match status" value="1"/>
</dbReference>
<evidence type="ECO:0000313" key="5">
    <source>
        <dbReference type="EMBL" id="GAA2066148.1"/>
    </source>
</evidence>
<feature type="region of interest" description="Disordered" evidence="3">
    <location>
        <begin position="1"/>
        <end position="40"/>
    </location>
</feature>
<dbReference type="PRINTS" id="PR00145">
    <property type="entry name" value="ARGSUCLYASE"/>
</dbReference>
<comment type="similarity">
    <text evidence="2">Belongs to the class-II fumarase/aspartase family.</text>
</comment>
<dbReference type="InterPro" id="IPR008948">
    <property type="entry name" value="L-Aspartase-like"/>
</dbReference>
<dbReference type="Proteomes" id="UP001500016">
    <property type="component" value="Unassembled WGS sequence"/>
</dbReference>
<dbReference type="Gene3D" id="1.10.40.30">
    <property type="entry name" value="Fumarase/aspartase (C-terminal domain)"/>
    <property type="match status" value="1"/>
</dbReference>
<dbReference type="InterPro" id="IPR020557">
    <property type="entry name" value="Fumarate_lyase_CS"/>
</dbReference>
<keyword evidence="1" id="KW-0456">Lyase</keyword>
<dbReference type="NCBIfam" id="TIGR02426">
    <property type="entry name" value="protocat_pcaB"/>
    <property type="match status" value="1"/>
</dbReference>